<organism evidence="2 3">
    <name type="scientific">Microthlaspi erraticum</name>
    <dbReference type="NCBI Taxonomy" id="1685480"/>
    <lineage>
        <taxon>Eukaryota</taxon>
        <taxon>Viridiplantae</taxon>
        <taxon>Streptophyta</taxon>
        <taxon>Embryophyta</taxon>
        <taxon>Tracheophyta</taxon>
        <taxon>Spermatophyta</taxon>
        <taxon>Magnoliopsida</taxon>
        <taxon>eudicotyledons</taxon>
        <taxon>Gunneridae</taxon>
        <taxon>Pentapetalae</taxon>
        <taxon>rosids</taxon>
        <taxon>malvids</taxon>
        <taxon>Brassicales</taxon>
        <taxon>Brassicaceae</taxon>
        <taxon>Coluteocarpeae</taxon>
        <taxon>Microthlaspi</taxon>
    </lineage>
</organism>
<feature type="region of interest" description="Disordered" evidence="1">
    <location>
        <begin position="88"/>
        <end position="111"/>
    </location>
</feature>
<dbReference type="EMBL" id="CACVBM020001562">
    <property type="protein sequence ID" value="CAA7054062.1"/>
    <property type="molecule type" value="Genomic_DNA"/>
</dbReference>
<dbReference type="PANTHER" id="PTHR36702:SF1">
    <property type="entry name" value="HOLLIDAY JUNCTION RESOLVASE"/>
    <property type="match status" value="1"/>
</dbReference>
<gene>
    <name evidence="2" type="ORF">MERR_LOCUS41298</name>
</gene>
<evidence type="ECO:0000256" key="1">
    <source>
        <dbReference type="SAM" id="MobiDB-lite"/>
    </source>
</evidence>
<dbReference type="PANTHER" id="PTHR36702">
    <property type="entry name" value="HOLLIDAY JUNCTION RESOLVASE"/>
    <property type="match status" value="1"/>
</dbReference>
<sequence>MSMEKSQGEEQSNIFFQLWRFVPEDAALALDMALAKEAKTERFMSELKMFLEKEGALLSITPSQEELELLAEEGTEVNATVQKLIEGRNQMEAEKRPNKRRRLPEGISRQP</sequence>
<keyword evidence="3" id="KW-1185">Reference proteome</keyword>
<name>A0A6D2KAS9_9BRAS</name>
<accession>A0A6D2KAS9</accession>
<reference evidence="2" key="1">
    <citation type="submission" date="2020-01" db="EMBL/GenBank/DDBJ databases">
        <authorList>
            <person name="Mishra B."/>
        </authorList>
    </citation>
    <scope>NUCLEOTIDE SEQUENCE [LARGE SCALE GENOMIC DNA]</scope>
</reference>
<comment type="caution">
    <text evidence="2">The sequence shown here is derived from an EMBL/GenBank/DDBJ whole genome shotgun (WGS) entry which is preliminary data.</text>
</comment>
<dbReference type="Proteomes" id="UP000467841">
    <property type="component" value="Unassembled WGS sequence"/>
</dbReference>
<protein>
    <submittedName>
        <fullName evidence="2">Uncharacterized protein</fullName>
    </submittedName>
</protein>
<evidence type="ECO:0000313" key="3">
    <source>
        <dbReference type="Proteomes" id="UP000467841"/>
    </source>
</evidence>
<evidence type="ECO:0000313" key="2">
    <source>
        <dbReference type="EMBL" id="CAA7054062.1"/>
    </source>
</evidence>
<dbReference type="AlphaFoldDB" id="A0A6D2KAS9"/>
<dbReference type="OrthoDB" id="1925340at2759"/>
<proteinExistence type="predicted"/>